<dbReference type="WBParaSite" id="OFLC_0000820601-mRNA-1">
    <property type="protein sequence ID" value="OFLC_0000820601-mRNA-1"/>
    <property type="gene ID" value="OFLC_0000820601"/>
</dbReference>
<reference evidence="1 2" key="2">
    <citation type="submission" date="2018-11" db="EMBL/GenBank/DDBJ databases">
        <authorList>
            <consortium name="Pathogen Informatics"/>
        </authorList>
    </citation>
    <scope>NUCLEOTIDE SEQUENCE [LARGE SCALE GENOMIC DNA]</scope>
</reference>
<keyword evidence="2" id="KW-1185">Reference proteome</keyword>
<sequence length="68" mass="7696">MENSAHCPVIWLNIALQYLISKYQILQLKFDSSLSVSVQLAENGSLETSMCLCFIQETEASCLLKIRE</sequence>
<organism evidence="3">
    <name type="scientific">Onchocerca flexuosa</name>
    <dbReference type="NCBI Taxonomy" id="387005"/>
    <lineage>
        <taxon>Eukaryota</taxon>
        <taxon>Metazoa</taxon>
        <taxon>Ecdysozoa</taxon>
        <taxon>Nematoda</taxon>
        <taxon>Chromadorea</taxon>
        <taxon>Rhabditida</taxon>
        <taxon>Spirurina</taxon>
        <taxon>Spiruromorpha</taxon>
        <taxon>Filarioidea</taxon>
        <taxon>Onchocercidae</taxon>
        <taxon>Onchocerca</taxon>
    </lineage>
</organism>
<proteinExistence type="predicted"/>
<accession>A0A183HL45</accession>
<dbReference type="AlphaFoldDB" id="A0A183HL45"/>
<gene>
    <name evidence="1" type="ORF">OFLC_LOCUS8206</name>
</gene>
<evidence type="ECO:0000313" key="2">
    <source>
        <dbReference type="Proteomes" id="UP000267606"/>
    </source>
</evidence>
<evidence type="ECO:0000313" key="1">
    <source>
        <dbReference type="EMBL" id="VDO54563.1"/>
    </source>
</evidence>
<dbReference type="EMBL" id="UZAJ01009100">
    <property type="protein sequence ID" value="VDO54563.1"/>
    <property type="molecule type" value="Genomic_DNA"/>
</dbReference>
<protein>
    <submittedName>
        <fullName evidence="3">Ovule protein</fullName>
    </submittedName>
</protein>
<dbReference type="Proteomes" id="UP000267606">
    <property type="component" value="Unassembled WGS sequence"/>
</dbReference>
<reference evidence="3" key="1">
    <citation type="submission" date="2016-06" db="UniProtKB">
        <authorList>
            <consortium name="WormBaseParasite"/>
        </authorList>
    </citation>
    <scope>IDENTIFICATION</scope>
</reference>
<evidence type="ECO:0000313" key="3">
    <source>
        <dbReference type="WBParaSite" id="OFLC_0000820601-mRNA-1"/>
    </source>
</evidence>
<name>A0A183HL45_9BILA</name>